<organism evidence="12 13">
    <name type="scientific">Aristolochia fimbriata</name>
    <name type="common">White veined hardy Dutchman's pipe vine</name>
    <dbReference type="NCBI Taxonomy" id="158543"/>
    <lineage>
        <taxon>Eukaryota</taxon>
        <taxon>Viridiplantae</taxon>
        <taxon>Streptophyta</taxon>
        <taxon>Embryophyta</taxon>
        <taxon>Tracheophyta</taxon>
        <taxon>Spermatophyta</taxon>
        <taxon>Magnoliopsida</taxon>
        <taxon>Magnoliidae</taxon>
        <taxon>Piperales</taxon>
        <taxon>Aristolochiaceae</taxon>
        <taxon>Aristolochia</taxon>
    </lineage>
</organism>
<feature type="domain" description="Glycoside hydrolase family 9" evidence="11">
    <location>
        <begin position="515"/>
        <end position="967"/>
    </location>
</feature>
<evidence type="ECO:0000256" key="6">
    <source>
        <dbReference type="ARBA" id="ARBA00023295"/>
    </source>
</evidence>
<evidence type="ECO:0000256" key="3">
    <source>
        <dbReference type="ARBA" id="ARBA00022801"/>
    </source>
</evidence>
<protein>
    <recommendedName>
        <fullName evidence="10">Endoglucanase</fullName>
        <ecNumber evidence="10">3.2.1.4</ecNumber>
    </recommendedName>
</protein>
<sequence length="971" mass="106499">MGSILMSGCVVFFFLLIVQQGSASFNYGEALTKAILFFEGQRSGKLPAEQRVQWRGDSGLNDGRDSGVNMVGGYYDAGDNVKFGFPMAFTITQLAWGAVEFGARSSVKKEMPHLMDAIRWGADYLMKAHPEPDVLYGEVGDGNSDHACWERPEDMTTPRNAYRIDDHHPGADIAGETAAALAAASIVFRHQDATYSTQLVTHAKQLFDFARNHPALYEDSIPVVSGFYRSSDYKDELVWAAAWLHRATGDTFYLNLLSNPQGGTGGPRSQFSWDDKYAGAQALVARLVLEGKVRNEGVWADYKNSIESFLCSCIQKGRNNFHKTAGGLLWLGEWSSIQYVSSSMLLVTAYSDYLEATKSVLKCPGGNVWPADLISLAQSQVNYILGTNPKKMSYMVGFGSNYPKKIHHRGASIVSIKKDPKPVDCQTGYSQWYSRNADNPNLLLGALAGGPDSNDGYTDDRANFRQNEPSTASNAGLVGVLLPLPYACMASRRTLVSLLCLFLLVPQGYTTANFGLALTNSLLYFEAQRSGRLPDDQRVKWRGHSGLRDGAVSGVNLVGGYYDAGDNVKFGFPMAFSITLLSWGVVEFRERFAARNELANALAAVKWGTDYLLKAHRSPEVLYGEVGDGTSDHACWMRPEDMTTSRAAYKVDAAHPGSDLAGETAAAMAAASLAFRPTDGRYANLLLGHSKQLFEFARKHRGTYSDGIPDCKIFYRGSGYQDELSWAAAWLYRATRNNIYLNFLSTPGSSGGQQPEFSWDDKYAGAQALVAKFVLEGKVPNSGVWAEYKYNIEQFICSCVQKGNWNVKRTPGGLLWWYEQSSLQYVSSSMLLTTIYSDYLSNARATLQCPRGAVHPSDLISFAQSQVEYILGNNPLGLSYMVGYGGKYPQQVHHRGSSIVSIKKDRRKVGCGEGYYRWYGRNAPNPNVLVGAMVAGPNSKDGFNDTRANNGQTEPATTGNAALVGVLARLA</sequence>
<evidence type="ECO:0000313" key="12">
    <source>
        <dbReference type="EMBL" id="KAG9453494.1"/>
    </source>
</evidence>
<keyword evidence="6 8" id="KW-0326">Glycosidase</keyword>
<reference evidence="12 13" key="1">
    <citation type="submission" date="2021-07" db="EMBL/GenBank/DDBJ databases">
        <title>The Aristolochia fimbriata genome: insights into angiosperm evolution, floral development and chemical biosynthesis.</title>
        <authorList>
            <person name="Jiao Y."/>
        </authorList>
    </citation>
    <scope>NUCLEOTIDE SEQUENCE [LARGE SCALE GENOMIC DNA]</scope>
    <source>
        <strain evidence="12">IBCAS-2021</strain>
        <tissue evidence="12">Leaf</tissue>
    </source>
</reference>
<evidence type="ECO:0000256" key="2">
    <source>
        <dbReference type="ARBA" id="ARBA00007072"/>
    </source>
</evidence>
<dbReference type="FunFam" id="1.50.10.10:FF:000020">
    <property type="entry name" value="Endoglucanase"/>
    <property type="match status" value="2"/>
</dbReference>
<dbReference type="EMBL" id="JAINDJ010000003">
    <property type="protein sequence ID" value="KAG9453494.1"/>
    <property type="molecule type" value="Genomic_DNA"/>
</dbReference>
<keyword evidence="7 8" id="KW-0624">Polysaccharide degradation</keyword>
<comment type="catalytic activity">
    <reaction evidence="1 10">
        <text>Endohydrolysis of (1-&gt;4)-beta-D-glucosidic linkages in cellulose, lichenin and cereal beta-D-glucans.</text>
        <dbReference type="EC" id="3.2.1.4"/>
    </reaction>
</comment>
<dbReference type="EC" id="3.2.1.4" evidence="10"/>
<dbReference type="PROSITE" id="PS00698">
    <property type="entry name" value="GH9_3"/>
    <property type="match status" value="1"/>
</dbReference>
<feature type="chain" id="PRO_5043097283" description="Endoglucanase" evidence="10">
    <location>
        <begin position="24"/>
        <end position="971"/>
    </location>
</feature>
<feature type="active site" evidence="8">
    <location>
        <position position="893"/>
    </location>
</feature>
<evidence type="ECO:0000259" key="11">
    <source>
        <dbReference type="Pfam" id="PF00759"/>
    </source>
</evidence>
<feature type="active site" evidence="8">
    <location>
        <position position="407"/>
    </location>
</feature>
<proteinExistence type="inferred from homology"/>
<dbReference type="InterPro" id="IPR012341">
    <property type="entry name" value="6hp_glycosidase-like_sf"/>
</dbReference>
<keyword evidence="3 8" id="KW-0378">Hydrolase</keyword>
<dbReference type="InterPro" id="IPR018221">
    <property type="entry name" value="Glyco_hydro_9_His_AS"/>
</dbReference>
<keyword evidence="5 8" id="KW-0119">Carbohydrate metabolism</keyword>
<feature type="active site" evidence="9">
    <location>
        <position position="468"/>
    </location>
</feature>
<gene>
    <name evidence="12" type="ORF">H6P81_006398</name>
</gene>
<evidence type="ECO:0000256" key="8">
    <source>
        <dbReference type="PROSITE-ProRule" id="PRU10059"/>
    </source>
</evidence>
<evidence type="ECO:0000256" key="7">
    <source>
        <dbReference type="ARBA" id="ARBA00023326"/>
    </source>
</evidence>
<comment type="similarity">
    <text evidence="2 8 10">Belongs to the glycosyl hydrolase 9 (cellulase E) family.</text>
</comment>
<dbReference type="InterPro" id="IPR008928">
    <property type="entry name" value="6-hairpin_glycosidase_sf"/>
</dbReference>
<keyword evidence="4 10" id="KW-0136">Cellulose degradation</keyword>
<name>A0AAV7EY52_ARIFI</name>
<dbReference type="InterPro" id="IPR033126">
    <property type="entry name" value="Glyco_hydro_9_Asp/Glu_AS"/>
</dbReference>
<evidence type="ECO:0000256" key="9">
    <source>
        <dbReference type="PROSITE-ProRule" id="PRU10060"/>
    </source>
</evidence>
<keyword evidence="13" id="KW-1185">Reference proteome</keyword>
<dbReference type="Gene3D" id="1.50.10.10">
    <property type="match status" value="2"/>
</dbReference>
<dbReference type="GO" id="GO:0008810">
    <property type="term" value="F:cellulase activity"/>
    <property type="evidence" value="ECO:0007669"/>
    <property type="project" value="UniProtKB-EC"/>
</dbReference>
<dbReference type="InterPro" id="IPR001701">
    <property type="entry name" value="Glyco_hydro_9"/>
</dbReference>
<evidence type="ECO:0000256" key="5">
    <source>
        <dbReference type="ARBA" id="ARBA00023277"/>
    </source>
</evidence>
<dbReference type="SUPFAM" id="SSF48208">
    <property type="entry name" value="Six-hairpin glycosidases"/>
    <property type="match status" value="2"/>
</dbReference>
<dbReference type="Pfam" id="PF00759">
    <property type="entry name" value="Glyco_hydro_9"/>
    <property type="match status" value="2"/>
</dbReference>
<evidence type="ECO:0000256" key="4">
    <source>
        <dbReference type="ARBA" id="ARBA00023001"/>
    </source>
</evidence>
<accession>A0AAV7EY52</accession>
<feature type="active site" evidence="9">
    <location>
        <position position="459"/>
    </location>
</feature>
<comment type="caution">
    <text evidence="12">The sequence shown here is derived from an EMBL/GenBank/DDBJ whole genome shotgun (WGS) entry which is preliminary data.</text>
</comment>
<evidence type="ECO:0000313" key="13">
    <source>
        <dbReference type="Proteomes" id="UP000825729"/>
    </source>
</evidence>
<feature type="signal peptide" evidence="10">
    <location>
        <begin position="1"/>
        <end position="23"/>
    </location>
</feature>
<evidence type="ECO:0000256" key="1">
    <source>
        <dbReference type="ARBA" id="ARBA00000966"/>
    </source>
</evidence>
<dbReference type="AlphaFoldDB" id="A0AAV7EY52"/>
<keyword evidence="10" id="KW-0732">Signal</keyword>
<feature type="domain" description="Glycoside hydrolase family 9" evidence="11">
    <location>
        <begin position="27"/>
        <end position="481"/>
    </location>
</feature>
<dbReference type="Proteomes" id="UP000825729">
    <property type="component" value="Unassembled WGS sequence"/>
</dbReference>
<evidence type="ECO:0000256" key="10">
    <source>
        <dbReference type="RuleBase" id="RU361166"/>
    </source>
</evidence>
<dbReference type="GO" id="GO:0030245">
    <property type="term" value="P:cellulose catabolic process"/>
    <property type="evidence" value="ECO:0007669"/>
    <property type="project" value="UniProtKB-KW"/>
</dbReference>
<dbReference type="PROSITE" id="PS00592">
    <property type="entry name" value="GH9_2"/>
    <property type="match status" value="2"/>
</dbReference>
<dbReference type="PANTHER" id="PTHR22298">
    <property type="entry name" value="ENDO-1,4-BETA-GLUCANASE"/>
    <property type="match status" value="1"/>
</dbReference>